<dbReference type="Pfam" id="PF00822">
    <property type="entry name" value="PMP22_Claudin"/>
    <property type="match status" value="1"/>
</dbReference>
<organism evidence="9 10">
    <name type="scientific">Candidula unifasciata</name>
    <dbReference type="NCBI Taxonomy" id="100452"/>
    <lineage>
        <taxon>Eukaryota</taxon>
        <taxon>Metazoa</taxon>
        <taxon>Spiralia</taxon>
        <taxon>Lophotrochozoa</taxon>
        <taxon>Mollusca</taxon>
        <taxon>Gastropoda</taxon>
        <taxon>Heterobranchia</taxon>
        <taxon>Euthyneura</taxon>
        <taxon>Panpulmonata</taxon>
        <taxon>Eupulmonata</taxon>
        <taxon>Stylommatophora</taxon>
        <taxon>Helicina</taxon>
        <taxon>Helicoidea</taxon>
        <taxon>Geomitridae</taxon>
        <taxon>Candidula</taxon>
    </lineage>
</organism>
<dbReference type="EMBL" id="CAJHNH020002189">
    <property type="protein sequence ID" value="CAG5125853.1"/>
    <property type="molecule type" value="Genomic_DNA"/>
</dbReference>
<name>A0A8S3Z8Z5_9EUPU</name>
<feature type="transmembrane region" description="Helical" evidence="8">
    <location>
        <begin position="25"/>
        <end position="48"/>
    </location>
</feature>
<evidence type="ECO:0000313" key="9">
    <source>
        <dbReference type="EMBL" id="CAG5125853.1"/>
    </source>
</evidence>
<keyword evidence="7 8" id="KW-0472">Membrane</keyword>
<comment type="subcellular location">
    <subcellularLocation>
        <location evidence="2">Cell junction</location>
    </subcellularLocation>
    <subcellularLocation>
        <location evidence="1">Membrane</location>
        <topology evidence="1">Multi-pass membrane protein</topology>
    </subcellularLocation>
</comment>
<evidence type="ECO:0008006" key="11">
    <source>
        <dbReference type="Google" id="ProtNLM"/>
    </source>
</evidence>
<dbReference type="Proteomes" id="UP000678393">
    <property type="component" value="Unassembled WGS sequence"/>
</dbReference>
<dbReference type="PRINTS" id="PR01077">
    <property type="entry name" value="CLAUDIN"/>
</dbReference>
<evidence type="ECO:0000256" key="7">
    <source>
        <dbReference type="ARBA" id="ARBA00023136"/>
    </source>
</evidence>
<proteinExistence type="inferred from homology"/>
<evidence type="ECO:0000313" key="10">
    <source>
        <dbReference type="Proteomes" id="UP000678393"/>
    </source>
</evidence>
<gene>
    <name evidence="9" type="ORF">CUNI_LOCUS11411</name>
</gene>
<sequence>MGVARDSKAPTVSIETVLVVRPIKVIGVLFGVVAVLLLSLSLAATAWLHADGAREGLWERCTYNQTVPDWVDCGQALPRDWVTICQSLCLVSLIVCVIAIVVASIGLRTANFQAKYRLYWGGLVCFFIAALIEIISLVIFPIKFLDEIENREQAHWSFGWAYIVGWVGAVTEFIAGLLLLLDRGAEEIVYKENVIQEESKNGIEAGGNKEAVEANTSV</sequence>
<dbReference type="OrthoDB" id="8655982at2759"/>
<dbReference type="Gene3D" id="1.20.140.150">
    <property type="match status" value="1"/>
</dbReference>
<evidence type="ECO:0000256" key="8">
    <source>
        <dbReference type="SAM" id="Phobius"/>
    </source>
</evidence>
<dbReference type="AlphaFoldDB" id="A0A8S3Z8Z5"/>
<dbReference type="InterPro" id="IPR015664">
    <property type="entry name" value="P53_induced"/>
</dbReference>
<feature type="transmembrane region" description="Helical" evidence="8">
    <location>
        <begin position="81"/>
        <end position="106"/>
    </location>
</feature>
<accession>A0A8S3Z8Z5</accession>
<feature type="transmembrane region" description="Helical" evidence="8">
    <location>
        <begin position="118"/>
        <end position="140"/>
    </location>
</feature>
<feature type="transmembrane region" description="Helical" evidence="8">
    <location>
        <begin position="160"/>
        <end position="181"/>
    </location>
</feature>
<dbReference type="GO" id="GO:0016020">
    <property type="term" value="C:membrane"/>
    <property type="evidence" value="ECO:0007669"/>
    <property type="project" value="UniProtKB-SubCell"/>
</dbReference>
<comment type="caution">
    <text evidence="9">The sequence shown here is derived from an EMBL/GenBank/DDBJ whole genome shotgun (WGS) entry which is preliminary data.</text>
</comment>
<evidence type="ECO:0000256" key="5">
    <source>
        <dbReference type="ARBA" id="ARBA00022949"/>
    </source>
</evidence>
<protein>
    <recommendedName>
        <fullName evidence="11">Transmembrane protein 47</fullName>
    </recommendedName>
</protein>
<dbReference type="GO" id="GO:0098609">
    <property type="term" value="P:cell-cell adhesion"/>
    <property type="evidence" value="ECO:0007669"/>
    <property type="project" value="TreeGrafter"/>
</dbReference>
<dbReference type="InterPro" id="IPR004031">
    <property type="entry name" value="PMP22/EMP/MP20/Claudin"/>
</dbReference>
<evidence type="ECO:0000256" key="2">
    <source>
        <dbReference type="ARBA" id="ARBA00004282"/>
    </source>
</evidence>
<comment type="similarity">
    <text evidence="3">Belongs to the TMEM47 family.</text>
</comment>
<reference evidence="9" key="1">
    <citation type="submission" date="2021-04" db="EMBL/GenBank/DDBJ databases">
        <authorList>
            <consortium name="Molecular Ecology Group"/>
        </authorList>
    </citation>
    <scope>NUCLEOTIDE SEQUENCE</scope>
</reference>
<dbReference type="GO" id="GO:0005911">
    <property type="term" value="C:cell-cell junction"/>
    <property type="evidence" value="ECO:0007669"/>
    <property type="project" value="TreeGrafter"/>
</dbReference>
<evidence type="ECO:0000256" key="1">
    <source>
        <dbReference type="ARBA" id="ARBA00004141"/>
    </source>
</evidence>
<keyword evidence="6 8" id="KW-1133">Transmembrane helix</keyword>
<keyword evidence="5" id="KW-0965">Cell junction</keyword>
<keyword evidence="10" id="KW-1185">Reference proteome</keyword>
<evidence type="ECO:0000256" key="4">
    <source>
        <dbReference type="ARBA" id="ARBA00022692"/>
    </source>
</evidence>
<dbReference type="PANTHER" id="PTHR14399:SF5">
    <property type="entry name" value="CELL JUNCTION PROTEIN VAB-9"/>
    <property type="match status" value="1"/>
</dbReference>
<keyword evidence="4 8" id="KW-0812">Transmembrane</keyword>
<evidence type="ECO:0000256" key="3">
    <source>
        <dbReference type="ARBA" id="ARBA00008691"/>
    </source>
</evidence>
<evidence type="ECO:0000256" key="6">
    <source>
        <dbReference type="ARBA" id="ARBA00022989"/>
    </source>
</evidence>
<dbReference type="PANTHER" id="PTHR14399">
    <property type="entry name" value="P53-INDUCED PROTEIN RELATED"/>
    <property type="match status" value="1"/>
</dbReference>